<dbReference type="SUPFAM" id="SSF48150">
    <property type="entry name" value="DNA-glycosylase"/>
    <property type="match status" value="1"/>
</dbReference>
<reference evidence="3" key="1">
    <citation type="journal article" date="2014" name="Int. J. Syst. Evol. Microbiol.">
        <title>Complete genome sequence of Corynebacterium casei LMG S-19264T (=DSM 44701T), isolated from a smear-ripened cheese.</title>
        <authorList>
            <consortium name="US DOE Joint Genome Institute (JGI-PGF)"/>
            <person name="Walter F."/>
            <person name="Albersmeier A."/>
            <person name="Kalinowski J."/>
            <person name="Ruckert C."/>
        </authorList>
    </citation>
    <scope>NUCLEOTIDE SEQUENCE</scope>
    <source>
        <strain evidence="3">CGMCC 1.15178</strain>
    </source>
</reference>
<evidence type="ECO:0008006" key="5">
    <source>
        <dbReference type="Google" id="ProtNLM"/>
    </source>
</evidence>
<dbReference type="AlphaFoldDB" id="A0A917E0I8"/>
<dbReference type="GO" id="GO:0032131">
    <property type="term" value="F:alkylated DNA binding"/>
    <property type="evidence" value="ECO:0007669"/>
    <property type="project" value="TreeGrafter"/>
</dbReference>
<dbReference type="Proteomes" id="UP000612456">
    <property type="component" value="Unassembled WGS sequence"/>
</dbReference>
<gene>
    <name evidence="3" type="ORF">GCM10010911_57570</name>
</gene>
<dbReference type="Gene3D" id="1.10.1670.40">
    <property type="match status" value="1"/>
</dbReference>
<dbReference type="GO" id="GO:0032993">
    <property type="term" value="C:protein-DNA complex"/>
    <property type="evidence" value="ECO:0007669"/>
    <property type="project" value="TreeGrafter"/>
</dbReference>
<dbReference type="PANTHER" id="PTHR43003">
    <property type="entry name" value="DNA-3-METHYLADENINE GLYCOSYLASE"/>
    <property type="match status" value="1"/>
</dbReference>
<keyword evidence="1" id="KW-0227">DNA damage</keyword>
<organism evidence="3 4">
    <name type="scientific">Paenibacillus nasutitermitis</name>
    <dbReference type="NCBI Taxonomy" id="1652958"/>
    <lineage>
        <taxon>Bacteria</taxon>
        <taxon>Bacillati</taxon>
        <taxon>Bacillota</taxon>
        <taxon>Bacilli</taxon>
        <taxon>Bacillales</taxon>
        <taxon>Paenibacillaceae</taxon>
        <taxon>Paenibacillus</taxon>
    </lineage>
</organism>
<dbReference type="RefSeq" id="WP_188997511.1">
    <property type="nucleotide sequence ID" value="NZ_BMHP01000005.1"/>
</dbReference>
<reference evidence="3" key="2">
    <citation type="submission" date="2020-09" db="EMBL/GenBank/DDBJ databases">
        <authorList>
            <person name="Sun Q."/>
            <person name="Zhou Y."/>
        </authorList>
    </citation>
    <scope>NUCLEOTIDE SEQUENCE</scope>
    <source>
        <strain evidence="3">CGMCC 1.15178</strain>
    </source>
</reference>
<dbReference type="GO" id="GO:0005737">
    <property type="term" value="C:cytoplasm"/>
    <property type="evidence" value="ECO:0007669"/>
    <property type="project" value="TreeGrafter"/>
</dbReference>
<keyword evidence="4" id="KW-1185">Reference proteome</keyword>
<comment type="caution">
    <text evidence="3">The sequence shown here is derived from an EMBL/GenBank/DDBJ whole genome shotgun (WGS) entry which is preliminary data.</text>
</comment>
<dbReference type="InterPro" id="IPR011257">
    <property type="entry name" value="DNA_glycosylase"/>
</dbReference>
<dbReference type="EMBL" id="BMHP01000005">
    <property type="protein sequence ID" value="GGD91355.1"/>
    <property type="molecule type" value="Genomic_DNA"/>
</dbReference>
<evidence type="ECO:0000313" key="4">
    <source>
        <dbReference type="Proteomes" id="UP000612456"/>
    </source>
</evidence>
<evidence type="ECO:0000256" key="2">
    <source>
        <dbReference type="ARBA" id="ARBA00023204"/>
    </source>
</evidence>
<accession>A0A917E0I8</accession>
<evidence type="ECO:0000313" key="3">
    <source>
        <dbReference type="EMBL" id="GGD91355.1"/>
    </source>
</evidence>
<sequence length="124" mass="14121">MVDYVAERVREGFLDFQAFGGMDDEEVVRLLTSIKGVGRWTAEMFLIFYLGRQDVLSFGDRGLNRAAEWLYASEDSGGQSQLHRKHAQWKPYSTLVSLYLWEAINMGLVQAGPLINDKSLTPHH</sequence>
<name>A0A917E0I8_9BACL</name>
<dbReference type="GO" id="GO:0006285">
    <property type="term" value="P:base-excision repair, AP site formation"/>
    <property type="evidence" value="ECO:0007669"/>
    <property type="project" value="TreeGrafter"/>
</dbReference>
<proteinExistence type="predicted"/>
<protein>
    <recommendedName>
        <fullName evidence="5">HhH-GPD domain-containing protein</fullName>
    </recommendedName>
</protein>
<dbReference type="GO" id="GO:0008725">
    <property type="term" value="F:DNA-3-methyladenine glycosylase activity"/>
    <property type="evidence" value="ECO:0007669"/>
    <property type="project" value="TreeGrafter"/>
</dbReference>
<dbReference type="GO" id="GO:0006307">
    <property type="term" value="P:DNA alkylation repair"/>
    <property type="evidence" value="ECO:0007669"/>
    <property type="project" value="TreeGrafter"/>
</dbReference>
<dbReference type="GO" id="GO:0043916">
    <property type="term" value="F:DNA-7-methylguanine glycosylase activity"/>
    <property type="evidence" value="ECO:0007669"/>
    <property type="project" value="TreeGrafter"/>
</dbReference>
<dbReference type="PANTHER" id="PTHR43003:SF5">
    <property type="entry name" value="DNA-3-METHYLADENINE GLYCOSYLASE"/>
    <property type="match status" value="1"/>
</dbReference>
<evidence type="ECO:0000256" key="1">
    <source>
        <dbReference type="ARBA" id="ARBA00022763"/>
    </source>
</evidence>
<keyword evidence="2" id="KW-0234">DNA repair</keyword>
<dbReference type="InterPro" id="IPR051912">
    <property type="entry name" value="Alkylbase_DNA_Glycosylase/TA"/>
</dbReference>